<gene>
    <name evidence="4" type="primary">flgD</name>
    <name evidence="4" type="ORF">HR057_05285</name>
</gene>
<reference evidence="4" key="1">
    <citation type="submission" date="2020-06" db="EMBL/GenBank/DDBJ databases">
        <title>A novel thermopfilic bacterium from Erzurum, Turkey.</title>
        <authorList>
            <person name="Adiguzel A."/>
            <person name="Ay H."/>
            <person name="Baltaci M.O."/>
        </authorList>
    </citation>
    <scope>NUCLEOTIDE SEQUENCE</scope>
    <source>
        <strain evidence="4">P2</strain>
    </source>
</reference>
<keyword evidence="4" id="KW-0966">Cell projection</keyword>
<dbReference type="RefSeq" id="WP_173730380.1">
    <property type="nucleotide sequence ID" value="NZ_JABTTE010000004.1"/>
</dbReference>
<keyword evidence="4" id="KW-0282">Flagellum</keyword>
<dbReference type="InterPro" id="IPR005648">
    <property type="entry name" value="FlgD"/>
</dbReference>
<organism evidence="4 5">
    <name type="scientific">Calidifontibacillus erzurumensis</name>
    <dbReference type="NCBI Taxonomy" id="2741433"/>
    <lineage>
        <taxon>Bacteria</taxon>
        <taxon>Bacillati</taxon>
        <taxon>Bacillota</taxon>
        <taxon>Bacilli</taxon>
        <taxon>Bacillales</taxon>
        <taxon>Bacillaceae</taxon>
        <taxon>Calidifontibacillus/Schinkia group</taxon>
        <taxon>Calidifontibacillus</taxon>
    </lineage>
</organism>
<evidence type="ECO:0000313" key="4">
    <source>
        <dbReference type="EMBL" id="NSL51180.1"/>
    </source>
</evidence>
<sequence>MGNTIDSSLFLETNKQGVRNTPSNTLGKDDFLKILMVQLQNQDPLNPMDDKEFIAQMAQFSTLEQITNMSNNFAKFIDFQKTNILASYVGWIGREVDWEIIIRNFDKDGNEIDPTIETGTGTISAVQIGDNGIVELKLDDGRIVYQDEIKSVQGNAKNDYETQLSLASQMVGMNVSWINDEGEKIDRATVTSVHMKNGKIYYELQDGTMIRGQQIVKISKSGQNNDYTIESMDVDED</sequence>
<evidence type="ECO:0000313" key="5">
    <source>
        <dbReference type="Proteomes" id="UP000625804"/>
    </source>
</evidence>
<comment type="function">
    <text evidence="3">Required for flagellar hook formation. May act as a scaffolding protein.</text>
</comment>
<evidence type="ECO:0000256" key="3">
    <source>
        <dbReference type="RuleBase" id="RU362076"/>
    </source>
</evidence>
<evidence type="ECO:0000256" key="2">
    <source>
        <dbReference type="ARBA" id="ARBA00022795"/>
    </source>
</evidence>
<evidence type="ECO:0000256" key="1">
    <source>
        <dbReference type="ARBA" id="ARBA00010577"/>
    </source>
</evidence>
<dbReference type="NCBIfam" id="NF007197">
    <property type="entry name" value="PRK09618.1"/>
    <property type="match status" value="1"/>
</dbReference>
<dbReference type="Proteomes" id="UP000625804">
    <property type="component" value="Unassembled WGS sequence"/>
</dbReference>
<keyword evidence="4" id="KW-0969">Cilium</keyword>
<dbReference type="Pfam" id="PF03963">
    <property type="entry name" value="FlgD"/>
    <property type="match status" value="1"/>
</dbReference>
<dbReference type="EMBL" id="JABTTE010000004">
    <property type="protein sequence ID" value="NSL51180.1"/>
    <property type="molecule type" value="Genomic_DNA"/>
</dbReference>
<proteinExistence type="inferred from homology"/>
<dbReference type="AlphaFoldDB" id="A0A8J8GC22"/>
<dbReference type="GO" id="GO:0044781">
    <property type="term" value="P:bacterial-type flagellum organization"/>
    <property type="evidence" value="ECO:0007669"/>
    <property type="project" value="UniProtKB-UniRule"/>
</dbReference>
<protein>
    <recommendedName>
        <fullName evidence="3">Basal-body rod modification protein FlgD</fullName>
    </recommendedName>
</protein>
<keyword evidence="2 3" id="KW-1005">Bacterial flagellum biogenesis</keyword>
<accession>A0A8J8GC22</accession>
<name>A0A8J8GC22_9BACI</name>
<comment type="similarity">
    <text evidence="1 3">Belongs to the FlgD family.</text>
</comment>
<keyword evidence="5" id="KW-1185">Reference proteome</keyword>
<comment type="caution">
    <text evidence="4">The sequence shown here is derived from an EMBL/GenBank/DDBJ whole genome shotgun (WGS) entry which is preliminary data.</text>
</comment>